<dbReference type="RefSeq" id="WP_211173058.1">
    <property type="nucleotide sequence ID" value="NZ_CAWPJE010000338.1"/>
</dbReference>
<dbReference type="Gene3D" id="3.30.1490.20">
    <property type="entry name" value="ATP-grasp fold, A domain"/>
    <property type="match status" value="1"/>
</dbReference>
<evidence type="ECO:0000313" key="2">
    <source>
        <dbReference type="Proteomes" id="UP000718564"/>
    </source>
</evidence>
<proteinExistence type="predicted"/>
<name>A0ABX1P2L4_9CYAN</name>
<dbReference type="SUPFAM" id="SSF56059">
    <property type="entry name" value="Glutathione synthetase ATP-binding domain-like"/>
    <property type="match status" value="1"/>
</dbReference>
<dbReference type="Proteomes" id="UP000718564">
    <property type="component" value="Unassembled WGS sequence"/>
</dbReference>
<protein>
    <submittedName>
        <fullName evidence="1">ATP-grasp domain-containing protein</fullName>
    </submittedName>
</protein>
<dbReference type="EMBL" id="QMEB01000015">
    <property type="protein sequence ID" value="NMG18579.1"/>
    <property type="molecule type" value="Genomic_DNA"/>
</dbReference>
<evidence type="ECO:0000313" key="1">
    <source>
        <dbReference type="EMBL" id="NMG18579.1"/>
    </source>
</evidence>
<keyword evidence="2" id="KW-1185">Reference proteome</keyword>
<organism evidence="1 2">
    <name type="scientific">Brasilonema bromeliae SPC951</name>
    <dbReference type="NCBI Taxonomy" id="385972"/>
    <lineage>
        <taxon>Bacteria</taxon>
        <taxon>Bacillati</taxon>
        <taxon>Cyanobacteriota</taxon>
        <taxon>Cyanophyceae</taxon>
        <taxon>Nostocales</taxon>
        <taxon>Scytonemataceae</taxon>
        <taxon>Brasilonema</taxon>
        <taxon>Bromeliae group (in: Brasilonema)</taxon>
    </lineage>
</organism>
<comment type="caution">
    <text evidence="1">The sequence shown here is derived from an EMBL/GenBank/DDBJ whole genome shotgun (WGS) entry which is preliminary data.</text>
</comment>
<gene>
    <name evidence="1" type="ORF">DP116_03615</name>
</gene>
<accession>A0ABX1P2L4</accession>
<sequence length="369" mass="42257">MTRHKIFNHDIMVCTHESVEGNYLYCSRVLGLTEPEDIIQLHPDLKSQWNVITEHYERIGLSYSKNVIWDVALRVLEDYPNYDVSLFFFGNATSKAGCDEDWFHQVDSDWLNVVKFINSKNNFIQLAQELGVSVPVTSYFENKTGIKDLSKFLYPCYFKAAISVNGVGIHRCENQQQLSEILKRFPDEIPLQIQEEIAASSFLNVQYYVEASKLQRLAITSQILDGCVHIGNCYPSKHQPWETVEPIAEWMVQRGMKEIFAFDVAVVEDATHGETRYLAIECNPRFNGASYPTGIAKKLNIPSWNCENFRTQYRSLEKLDLSDIEFNPQTNTGVVIVNWGTILVGKISILIAGGVQEQNELRTILKERL</sequence>
<reference evidence="1 2" key="1">
    <citation type="submission" date="2018-06" db="EMBL/GenBank/DDBJ databases">
        <title>Comparative genomics of Brasilonema spp. strains.</title>
        <authorList>
            <person name="Alvarenga D.O."/>
            <person name="Fiore M.F."/>
            <person name="Varani A.M."/>
        </authorList>
    </citation>
    <scope>NUCLEOTIDE SEQUENCE [LARGE SCALE GENOMIC DNA]</scope>
    <source>
        <strain evidence="1 2">SPC951</strain>
    </source>
</reference>
<dbReference type="InterPro" id="IPR013815">
    <property type="entry name" value="ATP_grasp_subdomain_1"/>
</dbReference>